<dbReference type="InterPro" id="IPR006311">
    <property type="entry name" value="TAT_signal"/>
</dbReference>
<reference evidence="4 5" key="2">
    <citation type="submission" date="2021-01" db="EMBL/GenBank/DDBJ databases">
        <title>Genomic Encyclopedia of Type Strains, Phase IV (KMG-IV): sequencing the most valuable type-strain genomes for metagenomic binning, comparative biology and taxonomic classification.</title>
        <authorList>
            <person name="Goeker M."/>
        </authorList>
    </citation>
    <scope>NUCLEOTIDE SEQUENCE [LARGE SCALE GENOMIC DNA]</scope>
    <source>
        <strain evidence="4 5">DSM 6130</strain>
    </source>
</reference>
<evidence type="ECO:0000259" key="1">
    <source>
        <dbReference type="Pfam" id="PF09423"/>
    </source>
</evidence>
<gene>
    <name evidence="3" type="primary">phoD</name>
    <name evidence="3" type="ORF">GCM10008170_18610</name>
    <name evidence="4" type="ORF">JOD31_000758</name>
</gene>
<keyword evidence="4" id="KW-0378">Hydrolase</keyword>
<dbReference type="Proteomes" id="UP001143400">
    <property type="component" value="Unassembled WGS sequence"/>
</dbReference>
<dbReference type="Gene3D" id="2.60.40.380">
    <property type="entry name" value="Purple acid phosphatase-like, N-terminal"/>
    <property type="match status" value="1"/>
</dbReference>
<dbReference type="GO" id="GO:0004035">
    <property type="term" value="F:alkaline phosphatase activity"/>
    <property type="evidence" value="ECO:0007669"/>
    <property type="project" value="UniProtKB-EC"/>
</dbReference>
<evidence type="ECO:0000259" key="2">
    <source>
        <dbReference type="Pfam" id="PF16655"/>
    </source>
</evidence>
<sequence length="599" mass="64763">MTSNNDEADPRIGAGGLTRREALLMTLAAGATATSITLAVEGAQAAAAPFLHGVASGDPQSDRVIIWTRVTKPGVTADIAVTWTVAEDAAFTRVVRSGKAVARVSRDHTVKVDVANLAPGVVYYYRFGAERALSPVGRTKTLPVGAVDRLTFAVLSCSNYELGFFNVYQEAAKRRDLDAVLHLGDYIYEYGPGAGGYTTPATGLGLAPKPRDADLEPRAEITRLDQYRARHALYKTDPHLQKLHALAPFINIWDDHEVANDAWTGGAENHNPGEGSWNVRKQQGIRAFYEWLPIREPEDRLRIDPATGNPDALYRTFDFGDLARLVMIDTREAARDQQLASDALVAAYLGAPPEGPFPKDVREDGKRRTLMGDAQAAWFGEQIVTSTQTWQLIGNQVLMFYQNAPDIAGSPALTAAQKTSYNALLDHLLGAGQSEQIARLGAAGLPTPLAADAWTGYPTARVKMLKTLAKAKSPIVLTGDSHNAWTANLVLPAKTGSKPVAPEFGGTSVSSPGMEQYLLGVPPTVTAALQVDSSARKSPVDKLIYTEQSRRGFMLVDVRPSYTDVVHVFVSNVFGPDYTVENKRFRVPLGSREAIPLSS</sequence>
<dbReference type="RefSeq" id="WP_204948958.1">
    <property type="nucleotide sequence ID" value="NZ_BSFF01000002.1"/>
</dbReference>
<reference evidence="3" key="3">
    <citation type="submission" date="2023-01" db="EMBL/GenBank/DDBJ databases">
        <authorList>
            <person name="Sun Q."/>
            <person name="Evtushenko L."/>
        </authorList>
    </citation>
    <scope>NUCLEOTIDE SEQUENCE</scope>
    <source>
        <strain evidence="3">VKM B-1606</strain>
    </source>
</reference>
<accession>A0A9W6MS21</accession>
<evidence type="ECO:0000313" key="6">
    <source>
        <dbReference type="Proteomes" id="UP001143400"/>
    </source>
</evidence>
<protein>
    <submittedName>
        <fullName evidence="3 4">Alkaline phosphatase</fullName>
        <ecNumber evidence="4">3.1.3.1</ecNumber>
    </submittedName>
</protein>
<reference evidence="3" key="1">
    <citation type="journal article" date="2014" name="Int. J. Syst. Evol. Microbiol.">
        <title>Complete genome sequence of Corynebacterium casei LMG S-19264T (=DSM 44701T), isolated from a smear-ripened cheese.</title>
        <authorList>
            <consortium name="US DOE Joint Genome Institute (JGI-PGF)"/>
            <person name="Walter F."/>
            <person name="Albersmeier A."/>
            <person name="Kalinowski J."/>
            <person name="Ruckert C."/>
        </authorList>
    </citation>
    <scope>NUCLEOTIDE SEQUENCE</scope>
    <source>
        <strain evidence="3">VKM B-1606</strain>
    </source>
</reference>
<feature type="domain" description="Phospholipase D N-terminal" evidence="2">
    <location>
        <begin position="52"/>
        <end position="141"/>
    </location>
</feature>
<keyword evidence="5" id="KW-1185">Reference proteome</keyword>
<dbReference type="PANTHER" id="PTHR43606">
    <property type="entry name" value="PHOSPHATASE, PUTATIVE (AFU_ORTHOLOGUE AFUA_6G08710)-RELATED"/>
    <property type="match status" value="1"/>
</dbReference>
<dbReference type="InterPro" id="IPR052900">
    <property type="entry name" value="Phospholipid_Metab_Enz"/>
</dbReference>
<dbReference type="InterPro" id="IPR032093">
    <property type="entry name" value="PhoD_N"/>
</dbReference>
<dbReference type="Pfam" id="PF09423">
    <property type="entry name" value="PhoD"/>
    <property type="match status" value="1"/>
</dbReference>
<evidence type="ECO:0000313" key="5">
    <source>
        <dbReference type="Proteomes" id="UP000758856"/>
    </source>
</evidence>
<dbReference type="PANTHER" id="PTHR43606:SF2">
    <property type="entry name" value="ALKALINE PHOSPHATASE FAMILY PROTEIN (AFU_ORTHOLOGUE AFUA_5G03860)"/>
    <property type="match status" value="1"/>
</dbReference>
<evidence type="ECO:0000313" key="3">
    <source>
        <dbReference type="EMBL" id="GLK55842.1"/>
    </source>
</evidence>
<dbReference type="AlphaFoldDB" id="A0A9W6MS21"/>
<dbReference type="InterPro" id="IPR018946">
    <property type="entry name" value="PhoD-like_MPP"/>
</dbReference>
<dbReference type="InterPro" id="IPR038607">
    <property type="entry name" value="PhoD-like_sf"/>
</dbReference>
<dbReference type="Gene3D" id="3.60.21.70">
    <property type="entry name" value="PhoD-like phosphatase"/>
    <property type="match status" value="1"/>
</dbReference>
<comment type="caution">
    <text evidence="3">The sequence shown here is derived from an EMBL/GenBank/DDBJ whole genome shotgun (WGS) entry which is preliminary data.</text>
</comment>
<evidence type="ECO:0000313" key="4">
    <source>
        <dbReference type="EMBL" id="MBM7850546.1"/>
    </source>
</evidence>
<dbReference type="SUPFAM" id="SSF56300">
    <property type="entry name" value="Metallo-dependent phosphatases"/>
    <property type="match status" value="1"/>
</dbReference>
<dbReference type="InterPro" id="IPR029052">
    <property type="entry name" value="Metallo-depent_PP-like"/>
</dbReference>
<dbReference type="EC" id="3.1.3.1" evidence="4"/>
<proteinExistence type="predicted"/>
<organism evidence="3 6">
    <name type="scientific">Methylopila capsulata</name>
    <dbReference type="NCBI Taxonomy" id="61654"/>
    <lineage>
        <taxon>Bacteria</taxon>
        <taxon>Pseudomonadati</taxon>
        <taxon>Pseudomonadota</taxon>
        <taxon>Alphaproteobacteria</taxon>
        <taxon>Hyphomicrobiales</taxon>
        <taxon>Methylopilaceae</taxon>
        <taxon>Methylopila</taxon>
    </lineage>
</organism>
<dbReference type="Pfam" id="PF16655">
    <property type="entry name" value="PhoD_N"/>
    <property type="match status" value="1"/>
</dbReference>
<name>A0A9W6MS21_9HYPH</name>
<dbReference type="PROSITE" id="PS51318">
    <property type="entry name" value="TAT"/>
    <property type="match status" value="1"/>
</dbReference>
<dbReference type="Proteomes" id="UP000758856">
    <property type="component" value="Unassembled WGS sequence"/>
</dbReference>
<dbReference type="EMBL" id="BSFF01000002">
    <property type="protein sequence ID" value="GLK55842.1"/>
    <property type="molecule type" value="Genomic_DNA"/>
</dbReference>
<dbReference type="EMBL" id="JAFBCY010000001">
    <property type="protein sequence ID" value="MBM7850546.1"/>
    <property type="molecule type" value="Genomic_DNA"/>
</dbReference>
<dbReference type="CDD" id="cd07389">
    <property type="entry name" value="MPP_PhoD"/>
    <property type="match status" value="1"/>
</dbReference>
<feature type="domain" description="PhoD-like phosphatase metallophosphatase" evidence="1">
    <location>
        <begin position="152"/>
        <end position="561"/>
    </location>
</feature>